<keyword evidence="7" id="KW-0675">Receptor</keyword>
<reference evidence="13" key="1">
    <citation type="journal article" date="2023" name="Science">
        <title>Genome structures resolve the early diversification of teleost fishes.</title>
        <authorList>
            <person name="Parey E."/>
            <person name="Louis A."/>
            <person name="Montfort J."/>
            <person name="Bouchez O."/>
            <person name="Roques C."/>
            <person name="Iampietro C."/>
            <person name="Lluch J."/>
            <person name="Castinel A."/>
            <person name="Donnadieu C."/>
            <person name="Desvignes T."/>
            <person name="Floi Bucao C."/>
            <person name="Jouanno E."/>
            <person name="Wen M."/>
            <person name="Mejri S."/>
            <person name="Dirks R."/>
            <person name="Jansen H."/>
            <person name="Henkel C."/>
            <person name="Chen W.J."/>
            <person name="Zahm M."/>
            <person name="Cabau C."/>
            <person name="Klopp C."/>
            <person name="Thompson A.W."/>
            <person name="Robinson-Rechavi M."/>
            <person name="Braasch I."/>
            <person name="Lecointre G."/>
            <person name="Bobe J."/>
            <person name="Postlethwait J.H."/>
            <person name="Berthelot C."/>
            <person name="Roest Crollius H."/>
            <person name="Guiguen Y."/>
        </authorList>
    </citation>
    <scope>NUCLEOTIDE SEQUENCE</scope>
    <source>
        <strain evidence="13">WJC10195</strain>
    </source>
</reference>
<keyword evidence="2" id="KW-1003">Cell membrane</keyword>
<dbReference type="InterPro" id="IPR000276">
    <property type="entry name" value="GPCR_Rhodpsn"/>
</dbReference>
<evidence type="ECO:0000256" key="10">
    <source>
        <dbReference type="SAM" id="MobiDB-lite"/>
    </source>
</evidence>
<sequence length="1463" mass="157656">MLENKRERLKSFLKKIDEKAIFKLKHFMKESCTGEGGGKVKRGKSKKKLEPQKAQSLEEAQLEIQQHNKNLAKQSLHRSQTFDSDRSFERTEGSITRSSFVKHNKSFHKLFPDIPESEDLIHAYICALQKEVPYHGRLYVSENYVCFYSSVLLKDTKVVIPVSSVLLLKKQNTALLVPNALSIRTSEGEKYLFVSLRNRESCYKLLQSVCPQLEDGSTNSSPLFSSVENSFEQTKHTNSSQSSLEESFDQLDRRDSGLLLNAPSTKETREPVHRGNSPAPRSNPRREKEDRSTEEDTAGGSWVRSVTENVRAHLIQRQSSSLNTLLFIYLLLVVLLLLSSGYIGLRIVALEEQLTSLGALPEFSLQNRCTDQLRFVSKGTHLRHVEQIQPSNLPQQEAAMWNQRRLAWRSTGEELERCAPVHWLSQSYRLQLPVQRKCSLPVFSPSELSMKYNIEPKTLVEHQYLDRQKTTRTRKPAAYISALRFPHRSSETVIQTGNHDDGDCIALETGDGDCIIALGTGDGDRIIALGTGDGNCIIALEADDGDGIALETGDGDCIAQEAGDGIALGTGDGDCVNALGTGDGDCIITLETGDGDCIIALETGDSDCIIALETGDGDCIIALETGDGDCIIALGTGGGDDCCIALGAGGGDGYCIALGAGGGNCIIALGTGDSDRIIALEADGGDRIALETSDGDCIAQKAGDGIALVTGDGDCVTLETGDGDCIIALETSDGDCIIALETGDGDCIIALGTGGGDGDCITLETGGSDCIIALGTGDGDRIIALETGGGDDCCIALGAGGGDGYCIALGAGGGDCIIALRTGDGDRIIALETGGGDCINALETGGGDRINALETGGGDCVIALEAGDGDCIALETGDGDCIIALGTGDGDCIIALETGDGDCIIALGAGDGDCIIALGAGGGDCIIALGGGLRRLRSPGGQPAAMATALPRRPACGDGENPREGQTNRLLTHLVPEILQGLLDVIQAMAQMPIESVLAGEFVTGLYCRMAGEEGMELIRVGWVQHGCRNWTLRTLNTDSPVLKMREQGKPGVMMETEMMAANDVGDVKESAMHQPLLSPDDPLVVAVLQCGQVCLVNTELPYTLPNFIFMDDNAPAHREISHATISPSNDWVTRPVFRGIEQTRTNHSHFQIGKMNFTCNLNITEEVQMVQLVVSILTFFPGLVSNVAVLAMFCYRRGESWSDTMVYIANLALADCTVLFALPFKVYSHWEEWPFSPETCMLFVSVYYINMYVSIFTTTAISVVRYVGIQYPFRAMAIMSPRKALIVCVLIWVLTCSLSATFHNVDAPGNETTQFKCFQKNRAEPLPLPFILALELGYFLPLVTMTFCSVQIIRTLSKKTKVSSRSDKIQCIRIITANLTVFVICFSPYHFGFLFKFLIEKYRPGDCNLLEGVHSFIHVSICIANTNCCLDAFSYYFVTKDSWKRMSTCCASKAGSSGNAVI</sequence>
<dbReference type="Gene3D" id="2.30.29.30">
    <property type="entry name" value="Pleckstrin-homology domain (PH domain)/Phosphotyrosine-binding domain (PTB)"/>
    <property type="match status" value="1"/>
</dbReference>
<dbReference type="PANTHER" id="PTHR46645:SF1">
    <property type="entry name" value="GRAM DOMAIN-CONTAINING PROTEIN"/>
    <property type="match status" value="1"/>
</dbReference>
<dbReference type="CDD" id="cd13220">
    <property type="entry name" value="PH-GRAM_GRAMDC"/>
    <property type="match status" value="1"/>
</dbReference>
<evidence type="ECO:0000256" key="4">
    <source>
        <dbReference type="ARBA" id="ARBA00022989"/>
    </source>
</evidence>
<keyword evidence="5" id="KW-0297">G-protein coupled receptor</keyword>
<feature type="transmembrane region" description="Helical" evidence="11">
    <location>
        <begin position="1245"/>
        <end position="1265"/>
    </location>
</feature>
<evidence type="ECO:0000256" key="11">
    <source>
        <dbReference type="SAM" id="Phobius"/>
    </source>
</evidence>
<keyword evidence="6 11" id="KW-0472">Membrane</keyword>
<evidence type="ECO:0000259" key="12">
    <source>
        <dbReference type="PROSITE" id="PS50262"/>
    </source>
</evidence>
<keyword evidence="8" id="KW-0325">Glycoprotein</keyword>
<dbReference type="InterPro" id="IPR017452">
    <property type="entry name" value="GPCR_Rhodpsn_7TM"/>
</dbReference>
<dbReference type="Pfam" id="PF00001">
    <property type="entry name" value="7tm_1"/>
    <property type="match status" value="1"/>
</dbReference>
<evidence type="ECO:0000256" key="2">
    <source>
        <dbReference type="ARBA" id="ARBA00022475"/>
    </source>
</evidence>
<dbReference type="SUPFAM" id="SSF50969">
    <property type="entry name" value="YVTN repeat-like/Quinoprotein amine dehydrogenase"/>
    <property type="match status" value="1"/>
</dbReference>
<dbReference type="PROSITE" id="PS50262">
    <property type="entry name" value="G_PROTEIN_RECEP_F1_2"/>
    <property type="match status" value="1"/>
</dbReference>
<dbReference type="InterPro" id="IPR052633">
    <property type="entry name" value="GRAM_domain_protein_2B"/>
</dbReference>
<keyword evidence="3 11" id="KW-0812">Transmembrane</keyword>
<gene>
    <name evidence="13" type="ORF">SKAU_G00049650</name>
</gene>
<dbReference type="SUPFAM" id="SSF81321">
    <property type="entry name" value="Family A G protein-coupled receptor-like"/>
    <property type="match status" value="1"/>
</dbReference>
<feature type="transmembrane region" description="Helical" evidence="11">
    <location>
        <begin position="1170"/>
        <end position="1194"/>
    </location>
</feature>
<dbReference type="InterPro" id="IPR004182">
    <property type="entry name" value="GRAM"/>
</dbReference>
<dbReference type="FunFam" id="1.20.1070.10:FF:000142">
    <property type="entry name" value="G protein-coupled receptor 55"/>
    <property type="match status" value="1"/>
</dbReference>
<feature type="transmembrane region" description="Helical" evidence="11">
    <location>
        <begin position="1206"/>
        <end position="1225"/>
    </location>
</feature>
<feature type="region of interest" description="Disordered" evidence="10">
    <location>
        <begin position="215"/>
        <end position="247"/>
    </location>
</feature>
<proteinExistence type="predicted"/>
<evidence type="ECO:0000256" key="3">
    <source>
        <dbReference type="ARBA" id="ARBA00022692"/>
    </source>
</evidence>
<dbReference type="Pfam" id="PF02893">
    <property type="entry name" value="GRAM"/>
    <property type="match status" value="1"/>
</dbReference>
<evidence type="ECO:0000256" key="1">
    <source>
        <dbReference type="ARBA" id="ARBA00004651"/>
    </source>
</evidence>
<dbReference type="GO" id="GO:0004930">
    <property type="term" value="F:G protein-coupled receptor activity"/>
    <property type="evidence" value="ECO:0007669"/>
    <property type="project" value="UniProtKB-KW"/>
</dbReference>
<dbReference type="GO" id="GO:0005886">
    <property type="term" value="C:plasma membrane"/>
    <property type="evidence" value="ECO:0007669"/>
    <property type="project" value="UniProtKB-SubCell"/>
</dbReference>
<evidence type="ECO:0000256" key="5">
    <source>
        <dbReference type="ARBA" id="ARBA00023040"/>
    </source>
</evidence>
<feature type="domain" description="G-protein coupled receptors family 1 profile" evidence="12">
    <location>
        <begin position="1186"/>
        <end position="1436"/>
    </location>
</feature>
<dbReference type="SMART" id="SM00568">
    <property type="entry name" value="GRAM"/>
    <property type="match status" value="1"/>
</dbReference>
<protein>
    <recommendedName>
        <fullName evidence="12">G-protein coupled receptors family 1 profile domain-containing protein</fullName>
    </recommendedName>
</protein>
<feature type="transmembrane region" description="Helical" evidence="11">
    <location>
        <begin position="1375"/>
        <end position="1396"/>
    </location>
</feature>
<dbReference type="SUPFAM" id="SSF69322">
    <property type="entry name" value="Tricorn protease domain 2"/>
    <property type="match status" value="1"/>
</dbReference>
<dbReference type="PANTHER" id="PTHR46645">
    <property type="entry name" value="GRAM DOMAIN-CONTAINING PROTEIN 2B-RELATED"/>
    <property type="match status" value="1"/>
</dbReference>
<comment type="caution">
    <text evidence="13">The sequence shown here is derived from an EMBL/GenBank/DDBJ whole genome shotgun (WGS) entry which is preliminary data.</text>
</comment>
<evidence type="ECO:0000256" key="9">
    <source>
        <dbReference type="ARBA" id="ARBA00023224"/>
    </source>
</evidence>
<dbReference type="InterPro" id="IPR011044">
    <property type="entry name" value="Quino_amine_DH_bsu"/>
</dbReference>
<keyword evidence="4 11" id="KW-1133">Transmembrane helix</keyword>
<evidence type="ECO:0000313" key="14">
    <source>
        <dbReference type="Proteomes" id="UP001152622"/>
    </source>
</evidence>
<accession>A0A9Q1J9M5</accession>
<keyword evidence="14" id="KW-1185">Reference proteome</keyword>
<name>A0A9Q1J9M5_SYNKA</name>
<feature type="transmembrane region" description="Helical" evidence="11">
    <location>
        <begin position="1416"/>
        <end position="1439"/>
    </location>
</feature>
<feature type="transmembrane region" description="Helical" evidence="11">
    <location>
        <begin position="1285"/>
        <end position="1303"/>
    </location>
</feature>
<feature type="transmembrane region" description="Helical" evidence="11">
    <location>
        <begin position="325"/>
        <end position="345"/>
    </location>
</feature>
<dbReference type="Proteomes" id="UP001152622">
    <property type="component" value="Chromosome 2"/>
</dbReference>
<keyword evidence="9" id="KW-0807">Transducer</keyword>
<evidence type="ECO:0000256" key="8">
    <source>
        <dbReference type="ARBA" id="ARBA00023180"/>
    </source>
</evidence>
<organism evidence="13 14">
    <name type="scientific">Synaphobranchus kaupii</name>
    <name type="common">Kaup's arrowtooth eel</name>
    <dbReference type="NCBI Taxonomy" id="118154"/>
    <lineage>
        <taxon>Eukaryota</taxon>
        <taxon>Metazoa</taxon>
        <taxon>Chordata</taxon>
        <taxon>Craniata</taxon>
        <taxon>Vertebrata</taxon>
        <taxon>Euteleostomi</taxon>
        <taxon>Actinopterygii</taxon>
        <taxon>Neopterygii</taxon>
        <taxon>Teleostei</taxon>
        <taxon>Anguilliformes</taxon>
        <taxon>Synaphobranchidae</taxon>
        <taxon>Synaphobranchus</taxon>
    </lineage>
</organism>
<dbReference type="EMBL" id="JAINUF010000002">
    <property type="protein sequence ID" value="KAJ8374385.1"/>
    <property type="molecule type" value="Genomic_DNA"/>
</dbReference>
<evidence type="ECO:0000313" key="13">
    <source>
        <dbReference type="EMBL" id="KAJ8374385.1"/>
    </source>
</evidence>
<comment type="subcellular location">
    <subcellularLocation>
        <location evidence="1">Cell membrane</location>
        <topology evidence="1">Multi-pass membrane protein</topology>
    </subcellularLocation>
</comment>
<feature type="transmembrane region" description="Helical" evidence="11">
    <location>
        <begin position="1331"/>
        <end position="1354"/>
    </location>
</feature>
<feature type="region of interest" description="Disordered" evidence="10">
    <location>
        <begin position="260"/>
        <end position="301"/>
    </location>
</feature>
<dbReference type="PRINTS" id="PR00237">
    <property type="entry name" value="GPCRRHODOPSN"/>
</dbReference>
<feature type="region of interest" description="Disordered" evidence="10">
    <location>
        <begin position="31"/>
        <end position="55"/>
    </location>
</feature>
<dbReference type="Gene3D" id="1.20.1070.10">
    <property type="entry name" value="Rhodopsin 7-helix transmembrane proteins"/>
    <property type="match status" value="1"/>
</dbReference>
<feature type="compositionally biased region" description="Polar residues" evidence="10">
    <location>
        <begin position="215"/>
        <end position="245"/>
    </location>
</feature>
<evidence type="ECO:0000256" key="7">
    <source>
        <dbReference type="ARBA" id="ARBA00023170"/>
    </source>
</evidence>
<dbReference type="OrthoDB" id="6086428at2759"/>
<evidence type="ECO:0000256" key="6">
    <source>
        <dbReference type="ARBA" id="ARBA00023136"/>
    </source>
</evidence>
<dbReference type="InterPro" id="IPR011993">
    <property type="entry name" value="PH-like_dom_sf"/>
</dbReference>